<reference evidence="1" key="2">
    <citation type="submission" date="2025-08" db="UniProtKB">
        <authorList>
            <consortium name="Ensembl"/>
        </authorList>
    </citation>
    <scope>IDENTIFICATION</scope>
</reference>
<dbReference type="GeneTree" id="ENSGT00390000008551"/>
<keyword evidence="2" id="KW-1185">Reference proteome</keyword>
<dbReference type="PANTHER" id="PTHR16234:SF5">
    <property type="entry name" value="AFG2-INTERACTING RIBOSOME MATURATION FACTOR"/>
    <property type="match status" value="1"/>
</dbReference>
<gene>
    <name evidence="1" type="primary">AIRIM</name>
</gene>
<evidence type="ECO:0000313" key="2">
    <source>
        <dbReference type="Proteomes" id="UP000694397"/>
    </source>
</evidence>
<dbReference type="GO" id="GO:0005737">
    <property type="term" value="C:cytoplasm"/>
    <property type="evidence" value="ECO:0007669"/>
    <property type="project" value="TreeGrafter"/>
</dbReference>
<sequence>MSTCALSSLHHALKRSFEVLEQTQERWNGALSACSPLLVSLGNLGEQMRALQRAPLERTPMRAFPDLRPRLRFKLLQAADALVGKLLEQTSVLQSLRDMMSNQAAAVFQLYAQHADALELSSCLRRSATCPSVADMMGWLQDAERYYHNEFLKRKVLLETLRPNDVSDLQTSPKRWESLTNQRGDDCITGEARRASRPASCQPMLRCGTLSPSRVSHPFRDIVQGGVLQRVLVSIV</sequence>
<accession>A0A8C9V977</accession>
<dbReference type="GO" id="GO:0005634">
    <property type="term" value="C:nucleus"/>
    <property type="evidence" value="ECO:0007669"/>
    <property type="project" value="TreeGrafter"/>
</dbReference>
<reference evidence="1 2" key="1">
    <citation type="submission" date="2019-04" db="EMBL/GenBank/DDBJ databases">
        <authorList>
            <consortium name="Wellcome Sanger Institute Data Sharing"/>
        </authorList>
    </citation>
    <scope>NUCLEOTIDE SEQUENCE [LARGE SCALE GENOMIC DNA]</scope>
</reference>
<dbReference type="Pfam" id="PF15011">
    <property type="entry name" value="CA109-like"/>
    <property type="match status" value="1"/>
</dbReference>
<proteinExistence type="predicted"/>
<organism evidence="1 2">
    <name type="scientific">Scleropages formosus</name>
    <name type="common">Asian bonytongue</name>
    <name type="synonym">Osteoglossum formosum</name>
    <dbReference type="NCBI Taxonomy" id="113540"/>
    <lineage>
        <taxon>Eukaryota</taxon>
        <taxon>Metazoa</taxon>
        <taxon>Chordata</taxon>
        <taxon>Craniata</taxon>
        <taxon>Vertebrata</taxon>
        <taxon>Euteleostomi</taxon>
        <taxon>Actinopterygii</taxon>
        <taxon>Neopterygii</taxon>
        <taxon>Teleostei</taxon>
        <taxon>Osteoglossocephala</taxon>
        <taxon>Osteoglossomorpha</taxon>
        <taxon>Osteoglossiformes</taxon>
        <taxon>Osteoglossidae</taxon>
        <taxon>Scleropages</taxon>
    </lineage>
</organism>
<dbReference type="OrthoDB" id="6605214at2759"/>
<dbReference type="PANTHER" id="PTHR16234">
    <property type="entry name" value="SIMILAR TO HYPOTHETICAL PROTEIN FLJ20508"/>
    <property type="match status" value="1"/>
</dbReference>
<dbReference type="Ensembl" id="ENSSFOT00015034885.2">
    <property type="protein sequence ID" value="ENSSFOP00015034506.2"/>
    <property type="gene ID" value="ENSSFOG00015021989.2"/>
</dbReference>
<evidence type="ECO:0000313" key="1">
    <source>
        <dbReference type="Ensembl" id="ENSSFOP00015034506.2"/>
    </source>
</evidence>
<protein>
    <submittedName>
        <fullName evidence="1">AFG2 interacting ribosome maturation factor</fullName>
    </submittedName>
</protein>
<dbReference type="Proteomes" id="UP000694397">
    <property type="component" value="Chromosome 23"/>
</dbReference>
<reference evidence="1" key="3">
    <citation type="submission" date="2025-09" db="UniProtKB">
        <authorList>
            <consortium name="Ensembl"/>
        </authorList>
    </citation>
    <scope>IDENTIFICATION</scope>
</reference>
<dbReference type="InterPro" id="IPR029159">
    <property type="entry name" value="CA109-like"/>
</dbReference>
<dbReference type="AlphaFoldDB" id="A0A8C9V977"/>
<name>A0A8C9V977_SCLFO</name>